<evidence type="ECO:0000313" key="2">
    <source>
        <dbReference type="EMBL" id="MDT7830279.1"/>
    </source>
</evidence>
<sequence>MRLKQLILTTAAAVFLLASCSNDDGGPLVPDPSPEPLAFENGIIVVNEGGITSGNASISFIPDDLSAVQHSIFGSANGVDAWGDTAQSMAFHGNLGFIVVNYSRKIEVVNRYTFTSVATIGGGDESELMSPRYMAVADGKGYVSDWGDPSDPEDDFVAVIDLENYAVTTKIPVGEGPERLLAKDNIIYVALEGGYNFNNGIAMIDSDSDTVTGSLSVGEGPNSLQLDADGNLWVLSGGKPAYTEDETAGQLNKIDTDSRTVTESLSFFPTEHPGHLSYEDGRLYYTLGASVFMMDVSDVELPEEPEMTGVFFYDMTVKEGKLYGADAKDFASNGSLEIYDLSDNSLITSKEVGVNPGAIYFNAAAGE</sequence>
<evidence type="ECO:0000313" key="3">
    <source>
        <dbReference type="Proteomes" id="UP001250656"/>
    </source>
</evidence>
<reference evidence="2 3" key="1">
    <citation type="submission" date="2023-09" db="EMBL/GenBank/DDBJ databases">
        <title>Novel taxa isolated from Blanes Bay.</title>
        <authorList>
            <person name="Rey-Velasco X."/>
            <person name="Lucena T."/>
        </authorList>
    </citation>
    <scope>NUCLEOTIDE SEQUENCE [LARGE SCALE GENOMIC DNA]</scope>
    <source>
        <strain evidence="2 3">S334</strain>
    </source>
</reference>
<dbReference type="PANTHER" id="PTHR47197">
    <property type="entry name" value="PROTEIN NIRF"/>
    <property type="match status" value="1"/>
</dbReference>
<feature type="signal peptide" evidence="1">
    <location>
        <begin position="1"/>
        <end position="23"/>
    </location>
</feature>
<keyword evidence="3" id="KW-1185">Reference proteome</keyword>
<dbReference type="EMBL" id="JAVTTP010000001">
    <property type="protein sequence ID" value="MDT7830279.1"/>
    <property type="molecule type" value="Genomic_DNA"/>
</dbReference>
<gene>
    <name evidence="2" type="ORF">RQM65_16545</name>
</gene>
<dbReference type="PANTHER" id="PTHR47197:SF3">
    <property type="entry name" value="DIHYDRO-HEME D1 DEHYDROGENASE"/>
    <property type="match status" value="1"/>
</dbReference>
<dbReference type="InterPro" id="IPR051200">
    <property type="entry name" value="Host-pathogen_enzymatic-act"/>
</dbReference>
<comment type="caution">
    <text evidence="2">The sequence shown here is derived from an EMBL/GenBank/DDBJ whole genome shotgun (WGS) entry which is preliminary data.</text>
</comment>
<dbReference type="InterPro" id="IPR031815">
    <property type="entry name" value="DUF5074"/>
</dbReference>
<dbReference type="InterPro" id="IPR015943">
    <property type="entry name" value="WD40/YVTN_repeat-like_dom_sf"/>
</dbReference>
<dbReference type="Gene3D" id="2.130.10.10">
    <property type="entry name" value="YVTN repeat-like/Quinoprotein amine dehydrogenase"/>
    <property type="match status" value="1"/>
</dbReference>
<name>A0ABU3L961_9FLAO</name>
<dbReference type="PROSITE" id="PS51257">
    <property type="entry name" value="PROKAR_LIPOPROTEIN"/>
    <property type="match status" value="1"/>
</dbReference>
<protein>
    <submittedName>
        <fullName evidence="2">YncE family protein</fullName>
    </submittedName>
</protein>
<feature type="chain" id="PRO_5046589909" evidence="1">
    <location>
        <begin position="24"/>
        <end position="367"/>
    </location>
</feature>
<dbReference type="SUPFAM" id="SSF50969">
    <property type="entry name" value="YVTN repeat-like/Quinoprotein amine dehydrogenase"/>
    <property type="match status" value="1"/>
</dbReference>
<dbReference type="Proteomes" id="UP001250656">
    <property type="component" value="Unassembled WGS sequence"/>
</dbReference>
<dbReference type="RefSeq" id="WP_314016528.1">
    <property type="nucleotide sequence ID" value="NZ_JAVTTP010000001.1"/>
</dbReference>
<dbReference type="Pfam" id="PF16819">
    <property type="entry name" value="DUF5074"/>
    <property type="match status" value="1"/>
</dbReference>
<accession>A0ABU3L961</accession>
<keyword evidence="1" id="KW-0732">Signal</keyword>
<proteinExistence type="predicted"/>
<evidence type="ECO:0000256" key="1">
    <source>
        <dbReference type="SAM" id="SignalP"/>
    </source>
</evidence>
<organism evidence="2 3">
    <name type="scientific">Pricia mediterranea</name>
    <dbReference type="NCBI Taxonomy" id="3076079"/>
    <lineage>
        <taxon>Bacteria</taxon>
        <taxon>Pseudomonadati</taxon>
        <taxon>Bacteroidota</taxon>
        <taxon>Flavobacteriia</taxon>
        <taxon>Flavobacteriales</taxon>
        <taxon>Flavobacteriaceae</taxon>
        <taxon>Pricia</taxon>
    </lineage>
</organism>
<dbReference type="InterPro" id="IPR011044">
    <property type="entry name" value="Quino_amine_DH_bsu"/>
</dbReference>